<dbReference type="OrthoDB" id="4401763at2"/>
<dbReference type="PATRIC" id="fig|1408189.4.peg.1649"/>
<dbReference type="KEGG" id="clw:CLAC_08225"/>
<dbReference type="EMBL" id="CP006841">
    <property type="protein sequence ID" value="ALA68586.1"/>
    <property type="molecule type" value="Genomic_DNA"/>
</dbReference>
<reference evidence="2 3" key="1">
    <citation type="submission" date="2013-10" db="EMBL/GenBank/DDBJ databases">
        <title>Complete genome sequence of Corynebacterium lactis DSM 45799(T), isolated from raw cow milk.</title>
        <authorList>
            <person name="Ruckert C."/>
            <person name="Albersmeier A."/>
            <person name="Lipski A."/>
            <person name="Kalinowski J."/>
        </authorList>
    </citation>
    <scope>NUCLEOTIDE SEQUENCE [LARGE SCALE GENOMIC DNA]</scope>
    <source>
        <strain evidence="2 3">RW2-5</strain>
    </source>
</reference>
<dbReference type="Proteomes" id="UP000058446">
    <property type="component" value="Chromosome"/>
</dbReference>
<dbReference type="RefSeq" id="WP_053412474.1">
    <property type="nucleotide sequence ID" value="NZ_CP006841.1"/>
</dbReference>
<dbReference type="STRING" id="1408189.CLAC_08225"/>
<feature type="compositionally biased region" description="Low complexity" evidence="1">
    <location>
        <begin position="665"/>
        <end position="684"/>
    </location>
</feature>
<name>A0A0K2H4E5_9CORY</name>
<proteinExistence type="predicted"/>
<accession>A0A0K2H4E5</accession>
<gene>
    <name evidence="2" type="ORF">CLAC_08225</name>
</gene>
<feature type="compositionally biased region" description="Acidic residues" evidence="1">
    <location>
        <begin position="685"/>
        <end position="698"/>
    </location>
</feature>
<organism evidence="2 3">
    <name type="scientific">Corynebacterium lactis RW2-5</name>
    <dbReference type="NCBI Taxonomy" id="1408189"/>
    <lineage>
        <taxon>Bacteria</taxon>
        <taxon>Bacillati</taxon>
        <taxon>Actinomycetota</taxon>
        <taxon>Actinomycetes</taxon>
        <taxon>Mycobacteriales</taxon>
        <taxon>Corynebacteriaceae</taxon>
        <taxon>Corynebacterium</taxon>
    </lineage>
</organism>
<feature type="region of interest" description="Disordered" evidence="1">
    <location>
        <begin position="657"/>
        <end position="698"/>
    </location>
</feature>
<dbReference type="AlphaFoldDB" id="A0A0K2H4E5"/>
<protein>
    <submittedName>
        <fullName evidence="2">Uncharacterized protein</fullName>
    </submittedName>
</protein>
<evidence type="ECO:0000256" key="1">
    <source>
        <dbReference type="SAM" id="MobiDB-lite"/>
    </source>
</evidence>
<sequence length="698" mass="76842">MNRNVDYSARPSYEDYILGLDGVDLRFLLSRTCPAADSTAAGQEAVALLTSEESARMALSFADPDVLDVAQLVHVFEDSTTVDVLAEVAYWASDMDTAAHDTPEGVDRKRRAVGKRELESLLRRGQRQGVVWEQPEGVWNVPAHISAIFPAEPTLDFYVRDFARALDPGLLKRRMERLGLTDADESSDLTDAERQEVTLKALRDYLCDPVKVRAVVATAPVDIRNQLRWLASDEKQIAENEWSSLRDDAIRWAEERLLVALVPNELAVSLPEEIADSLPGHFLRFVAPAALALKKSAWFIRRQHRTEPYPSTLDHKELTEASAAAVAFASAFMDAAGSDDGRLKDPLDLYDQVSLFWIQDFAASIGADAFAAPWIVEMLVNAGLVEPRSGQPTSRALEHWYNADASTRWAYLAAGFLAGRGPWRGEFPWVSPDADEFAHATVAYGYPMAAREVVSLAAQLEEDQKFYGCCVDNTLAWHTENLCLRNGADADSMVSWLLEQAGILGILFQGHSSWQAMAIMYALHDLWLSDQYVGTQRMAELIAEFAAGQVPTAEAVQISRLVEDSVPNERLTASLEGVASNAVAMALDFIGAREKCGASSRWIISEESLRWACLAVDGDVDALFSQLGPLLNSSMKLVIYAELVRITKTEKLNEIFEREPAQPTADSPLADAPNAPASPDNPGEGPDDPDEPEQLSLF</sequence>
<keyword evidence="3" id="KW-1185">Reference proteome</keyword>
<evidence type="ECO:0000313" key="2">
    <source>
        <dbReference type="EMBL" id="ALA68586.1"/>
    </source>
</evidence>
<evidence type="ECO:0000313" key="3">
    <source>
        <dbReference type="Proteomes" id="UP000058446"/>
    </source>
</evidence>